<protein>
    <submittedName>
        <fullName evidence="5">Beta-lactamase family protein</fullName>
    </submittedName>
</protein>
<name>A0A9X1X2C5_9SPHI</name>
<dbReference type="PANTHER" id="PTHR46825">
    <property type="entry name" value="D-ALANYL-D-ALANINE-CARBOXYPEPTIDASE/ENDOPEPTIDASE AMPH"/>
    <property type="match status" value="1"/>
</dbReference>
<dbReference type="InterPro" id="IPR050491">
    <property type="entry name" value="AmpC-like"/>
</dbReference>
<dbReference type="SUPFAM" id="SSF56601">
    <property type="entry name" value="beta-lactamase/transpeptidase-like"/>
    <property type="match status" value="1"/>
</dbReference>
<feature type="signal peptide" evidence="3">
    <location>
        <begin position="1"/>
        <end position="16"/>
    </location>
</feature>
<accession>A0A9X1X2C5</accession>
<dbReference type="Pfam" id="PF00144">
    <property type="entry name" value="Beta-lactamase"/>
    <property type="match status" value="1"/>
</dbReference>
<organism evidence="5 6">
    <name type="scientific">Mucilaginibacter straminoryzae</name>
    <dbReference type="NCBI Taxonomy" id="2932774"/>
    <lineage>
        <taxon>Bacteria</taxon>
        <taxon>Pseudomonadati</taxon>
        <taxon>Bacteroidota</taxon>
        <taxon>Sphingobacteriia</taxon>
        <taxon>Sphingobacteriales</taxon>
        <taxon>Sphingobacteriaceae</taxon>
        <taxon>Mucilaginibacter</taxon>
    </lineage>
</organism>
<keyword evidence="2" id="KW-0472">Membrane</keyword>
<evidence type="ECO:0000256" key="1">
    <source>
        <dbReference type="ARBA" id="ARBA00004370"/>
    </source>
</evidence>
<dbReference type="GO" id="GO:0016020">
    <property type="term" value="C:membrane"/>
    <property type="evidence" value="ECO:0007669"/>
    <property type="project" value="UniProtKB-SubCell"/>
</dbReference>
<comment type="subcellular location">
    <subcellularLocation>
        <location evidence="1">Membrane</location>
    </subcellularLocation>
</comment>
<comment type="caution">
    <text evidence="5">The sequence shown here is derived from an EMBL/GenBank/DDBJ whole genome shotgun (WGS) entry which is preliminary data.</text>
</comment>
<evidence type="ECO:0000256" key="2">
    <source>
        <dbReference type="ARBA" id="ARBA00023136"/>
    </source>
</evidence>
<reference evidence="5" key="1">
    <citation type="submission" date="2022-04" db="EMBL/GenBank/DDBJ databases">
        <title>Mucilaginibacter sp. RS28 isolated from freshwater.</title>
        <authorList>
            <person name="Ko S.-R."/>
        </authorList>
    </citation>
    <scope>NUCLEOTIDE SEQUENCE</scope>
    <source>
        <strain evidence="5">RS28</strain>
    </source>
</reference>
<dbReference type="AlphaFoldDB" id="A0A9X1X2C5"/>
<evidence type="ECO:0000313" key="5">
    <source>
        <dbReference type="EMBL" id="MCJ8209859.1"/>
    </source>
</evidence>
<dbReference type="InterPro" id="IPR012338">
    <property type="entry name" value="Beta-lactam/transpept-like"/>
</dbReference>
<dbReference type="PANTHER" id="PTHR46825:SF11">
    <property type="entry name" value="PENICILLIN-BINDING PROTEIN 4"/>
    <property type="match status" value="1"/>
</dbReference>
<keyword evidence="3" id="KW-0732">Signal</keyword>
<dbReference type="EMBL" id="JALJEJ010000003">
    <property type="protein sequence ID" value="MCJ8209859.1"/>
    <property type="molecule type" value="Genomic_DNA"/>
</dbReference>
<dbReference type="InterPro" id="IPR001466">
    <property type="entry name" value="Beta-lactam-related"/>
</dbReference>
<evidence type="ECO:0000259" key="4">
    <source>
        <dbReference type="Pfam" id="PF00144"/>
    </source>
</evidence>
<evidence type="ECO:0000256" key="3">
    <source>
        <dbReference type="SAM" id="SignalP"/>
    </source>
</evidence>
<dbReference type="Proteomes" id="UP001139450">
    <property type="component" value="Unassembled WGS sequence"/>
</dbReference>
<dbReference type="RefSeq" id="WP_245129691.1">
    <property type="nucleotide sequence ID" value="NZ_JALJEJ010000003.1"/>
</dbReference>
<sequence length="466" mass="52834">MKKLLLLLLLPLTTFAQNNYQAKLNQLMEANVNVNHFNGNILVAKAGKVIYQKAFGYRNYSTKQLLNNNTVFELASLSKQFTGMGILILKEQGKLKLEDSLRHFFPELPYEGVTIKHLLTHTAGLPDYMDAMEPKWDHQKIAFNKDMIAFLAAEKIPAKFKPGTRFEYSNTGYALLASIIEKVSGQTLSTFMRQHIFKPLQMDRSRIYNTRRSKKDTISNYAYGYVYEDSLKRYVLPDSLKKYDVVYYLDGIAGDGVVNSTTGDLLIWDRALKNHRLISAPLQAEMFADQSLMDTVNKAYYGYGVFTATDQYGKLISHSGSWIGYRTILTRYVDQDITVIILSNNESNVTALASAVTAIMFNKEVIPPYIHHEVTLKSETLNSFAGTFERHLPVKNAMITIIYKDGKLYRTTAGSPDLLLKAESNNKLFYTDGTDRQMEFVRDKSGKIIGGWFIANGIKSKLTVAR</sequence>
<keyword evidence="6" id="KW-1185">Reference proteome</keyword>
<feature type="chain" id="PRO_5040899546" evidence="3">
    <location>
        <begin position="17"/>
        <end position="466"/>
    </location>
</feature>
<proteinExistence type="predicted"/>
<dbReference type="Gene3D" id="3.40.710.10">
    <property type="entry name" value="DD-peptidase/beta-lactamase superfamily"/>
    <property type="match status" value="1"/>
</dbReference>
<feature type="domain" description="Beta-lactamase-related" evidence="4">
    <location>
        <begin position="41"/>
        <end position="348"/>
    </location>
</feature>
<gene>
    <name evidence="5" type="ORF">MUY27_09070</name>
</gene>
<evidence type="ECO:0000313" key="6">
    <source>
        <dbReference type="Proteomes" id="UP001139450"/>
    </source>
</evidence>